<dbReference type="EMBL" id="CP046173">
    <property type="protein sequence ID" value="QIS20357.1"/>
    <property type="molecule type" value="Genomic_DNA"/>
</dbReference>
<gene>
    <name evidence="1" type="ORF">F6W96_20720</name>
</gene>
<evidence type="ECO:0000313" key="1">
    <source>
        <dbReference type="EMBL" id="QIS20357.1"/>
    </source>
</evidence>
<sequence length="49" mass="5085">MGAAFSGDTGPDYDNLLDAIAATCAVGDTMAIAELCARDELRVPAELIR</sequence>
<proteinExistence type="predicted"/>
<name>A0A6G9Z4T2_9NOCA</name>
<accession>A0A6G9Z4T2</accession>
<dbReference type="RefSeq" id="WP_167487702.1">
    <property type="nucleotide sequence ID" value="NZ_CP046173.1"/>
</dbReference>
<evidence type="ECO:0000313" key="2">
    <source>
        <dbReference type="Proteomes" id="UP000500953"/>
    </source>
</evidence>
<protein>
    <submittedName>
        <fullName evidence="1">Uncharacterized protein</fullName>
    </submittedName>
</protein>
<organism evidence="1 2">
    <name type="scientific">Nocardia terpenica</name>
    <dbReference type="NCBI Taxonomy" id="455432"/>
    <lineage>
        <taxon>Bacteria</taxon>
        <taxon>Bacillati</taxon>
        <taxon>Actinomycetota</taxon>
        <taxon>Actinomycetes</taxon>
        <taxon>Mycobacteriales</taxon>
        <taxon>Nocardiaceae</taxon>
        <taxon>Nocardia</taxon>
    </lineage>
</organism>
<dbReference type="AlphaFoldDB" id="A0A6G9Z4T2"/>
<reference evidence="1 2" key="1">
    <citation type="journal article" date="2019" name="ACS Chem. Biol.">
        <title>Identification and Mobilization of a Cryptic Antibiotic Biosynthesis Gene Locus from a Human-Pathogenic Nocardia Isolate.</title>
        <authorList>
            <person name="Herisse M."/>
            <person name="Ishida K."/>
            <person name="Porter J.L."/>
            <person name="Howden B."/>
            <person name="Hertweck C."/>
            <person name="Stinear T.P."/>
            <person name="Pidot S.J."/>
        </authorList>
    </citation>
    <scope>NUCLEOTIDE SEQUENCE [LARGE SCALE GENOMIC DNA]</scope>
    <source>
        <strain evidence="1 2">AUSMDU00012715</strain>
    </source>
</reference>
<dbReference type="Proteomes" id="UP000500953">
    <property type="component" value="Chromosome"/>
</dbReference>